<evidence type="ECO:0000256" key="1">
    <source>
        <dbReference type="ARBA" id="ARBA00023015"/>
    </source>
</evidence>
<proteinExistence type="predicted"/>
<dbReference type="SMART" id="SM00420">
    <property type="entry name" value="HTH_DEOR"/>
    <property type="match status" value="1"/>
</dbReference>
<dbReference type="InterPro" id="IPR036388">
    <property type="entry name" value="WH-like_DNA-bd_sf"/>
</dbReference>
<evidence type="ECO:0000259" key="4">
    <source>
        <dbReference type="PROSITE" id="PS51000"/>
    </source>
</evidence>
<reference evidence="5 6" key="1">
    <citation type="submission" date="2016-10" db="EMBL/GenBank/DDBJ databases">
        <authorList>
            <person name="de Groot N.N."/>
        </authorList>
    </citation>
    <scope>NUCLEOTIDE SEQUENCE [LARGE SCALE GENOMIC DNA]</scope>
    <source>
        <strain evidence="5 6">DSM 21800</strain>
    </source>
</reference>
<dbReference type="EMBL" id="LT629772">
    <property type="protein sequence ID" value="SDT47851.1"/>
    <property type="molecule type" value="Genomic_DNA"/>
</dbReference>
<keyword evidence="3" id="KW-0804">Transcription</keyword>
<dbReference type="InterPro" id="IPR036390">
    <property type="entry name" value="WH_DNA-bd_sf"/>
</dbReference>
<feature type="domain" description="HTH deoR-type" evidence="4">
    <location>
        <begin position="17"/>
        <end position="72"/>
    </location>
</feature>
<evidence type="ECO:0000313" key="6">
    <source>
        <dbReference type="Proteomes" id="UP000199103"/>
    </source>
</evidence>
<evidence type="ECO:0000313" key="5">
    <source>
        <dbReference type="EMBL" id="SDT47851.1"/>
    </source>
</evidence>
<protein>
    <submittedName>
        <fullName evidence="5">DNA-binding transcriptional regulator of sugar metabolism, DeoR/GlpR family</fullName>
    </submittedName>
</protein>
<dbReference type="Pfam" id="PF08220">
    <property type="entry name" value="HTH_DeoR"/>
    <property type="match status" value="1"/>
</dbReference>
<dbReference type="InterPro" id="IPR050313">
    <property type="entry name" value="Carb_Metab_HTH_regulators"/>
</dbReference>
<dbReference type="GO" id="GO:0003677">
    <property type="term" value="F:DNA binding"/>
    <property type="evidence" value="ECO:0007669"/>
    <property type="project" value="UniProtKB-KW"/>
</dbReference>
<keyword evidence="2 5" id="KW-0238">DNA-binding</keyword>
<dbReference type="InterPro" id="IPR018356">
    <property type="entry name" value="Tscrpt_reg_HTH_DeoR_CS"/>
</dbReference>
<gene>
    <name evidence="5" type="ORF">SAMN04489812_6119</name>
</gene>
<dbReference type="PANTHER" id="PTHR30363:SF44">
    <property type="entry name" value="AGA OPERON TRANSCRIPTIONAL REPRESSOR-RELATED"/>
    <property type="match status" value="1"/>
</dbReference>
<dbReference type="PRINTS" id="PR00037">
    <property type="entry name" value="HTHLACR"/>
</dbReference>
<evidence type="ECO:0000256" key="2">
    <source>
        <dbReference type="ARBA" id="ARBA00023125"/>
    </source>
</evidence>
<dbReference type="PROSITE" id="PS00894">
    <property type="entry name" value="HTH_DEOR_1"/>
    <property type="match status" value="1"/>
</dbReference>
<name>A0A1H2APM6_9ACTN</name>
<accession>A0A1H2APM6</accession>
<dbReference type="RefSeq" id="WP_091531390.1">
    <property type="nucleotide sequence ID" value="NZ_LT629772.1"/>
</dbReference>
<dbReference type="InterPro" id="IPR037171">
    <property type="entry name" value="NagB/RpiA_transferase-like"/>
</dbReference>
<dbReference type="OrthoDB" id="7688673at2"/>
<keyword evidence="1" id="KW-0805">Transcription regulation</keyword>
<sequence length="268" mass="29088">MSTEADATDAVSRQGKRTDRQHAIADAVMRHGSLRIEDIADQFKISVMTAHRDLDELQARGLLRKSRGTATALASTLVESSVVYRQAQRTEIKRALATAALDYLDTGQSVLLDDSTTVHQIIPLLADVAPLTVITNSLIAINEVSVIDDISVIGLGGEFHPWCASFMGRMTNQAIGRLRSDLLLMSAAAIVGRTVCFQALETVDTKRAMLDASATRVLLVDHTKFTSGALHALGDLDEFDHVVVDRETPRSTVAELRRSGIDVVVADR</sequence>
<dbReference type="STRING" id="630515.SAMN04489812_6119"/>
<dbReference type="SUPFAM" id="SSF100950">
    <property type="entry name" value="NagB/RpiA/CoA transferase-like"/>
    <property type="match status" value="1"/>
</dbReference>
<evidence type="ECO:0000256" key="3">
    <source>
        <dbReference type="ARBA" id="ARBA00023163"/>
    </source>
</evidence>
<dbReference type="Gene3D" id="1.10.10.10">
    <property type="entry name" value="Winged helix-like DNA-binding domain superfamily/Winged helix DNA-binding domain"/>
    <property type="match status" value="1"/>
</dbReference>
<dbReference type="GO" id="GO:0003700">
    <property type="term" value="F:DNA-binding transcription factor activity"/>
    <property type="evidence" value="ECO:0007669"/>
    <property type="project" value="InterPro"/>
</dbReference>
<dbReference type="AlphaFoldDB" id="A0A1H2APM6"/>
<dbReference type="Proteomes" id="UP000199103">
    <property type="component" value="Chromosome I"/>
</dbReference>
<dbReference type="InterPro" id="IPR014036">
    <property type="entry name" value="DeoR-like_C"/>
</dbReference>
<dbReference type="InterPro" id="IPR001034">
    <property type="entry name" value="DeoR_HTH"/>
</dbReference>
<keyword evidence="6" id="KW-1185">Reference proteome</keyword>
<dbReference type="SUPFAM" id="SSF46785">
    <property type="entry name" value="Winged helix' DNA-binding domain"/>
    <property type="match status" value="1"/>
</dbReference>
<dbReference type="SMART" id="SM01134">
    <property type="entry name" value="DeoRC"/>
    <property type="match status" value="1"/>
</dbReference>
<dbReference type="PANTHER" id="PTHR30363">
    <property type="entry name" value="HTH-TYPE TRANSCRIPTIONAL REGULATOR SRLR-RELATED"/>
    <property type="match status" value="1"/>
</dbReference>
<dbReference type="PROSITE" id="PS51000">
    <property type="entry name" value="HTH_DEOR_2"/>
    <property type="match status" value="1"/>
</dbReference>
<dbReference type="Pfam" id="PF00455">
    <property type="entry name" value="DeoRC"/>
    <property type="match status" value="1"/>
</dbReference>
<organism evidence="5 6">
    <name type="scientific">Microlunatus soli</name>
    <dbReference type="NCBI Taxonomy" id="630515"/>
    <lineage>
        <taxon>Bacteria</taxon>
        <taxon>Bacillati</taxon>
        <taxon>Actinomycetota</taxon>
        <taxon>Actinomycetes</taxon>
        <taxon>Propionibacteriales</taxon>
        <taxon>Propionibacteriaceae</taxon>
        <taxon>Microlunatus</taxon>
    </lineage>
</organism>